<dbReference type="PANTHER" id="PTHR13050:SF7">
    <property type="entry name" value="VESICLE TRANSPORT PROTEIN USE1"/>
    <property type="match status" value="1"/>
</dbReference>
<dbReference type="GO" id="GO:0005789">
    <property type="term" value="C:endoplasmic reticulum membrane"/>
    <property type="evidence" value="ECO:0007669"/>
    <property type="project" value="UniProtKB-SubCell"/>
</dbReference>
<dbReference type="EMBL" id="CAJPEX010006992">
    <property type="protein sequence ID" value="CAG0924271.1"/>
    <property type="molecule type" value="Genomic_DNA"/>
</dbReference>
<evidence type="ECO:0000256" key="6">
    <source>
        <dbReference type="ARBA" id="ARBA00022824"/>
    </source>
</evidence>
<keyword evidence="8" id="KW-0653">Protein transport</keyword>
<evidence type="ECO:0000313" key="13">
    <source>
        <dbReference type="Proteomes" id="UP000678499"/>
    </source>
</evidence>
<organism evidence="12">
    <name type="scientific">Notodromas monacha</name>
    <dbReference type="NCBI Taxonomy" id="399045"/>
    <lineage>
        <taxon>Eukaryota</taxon>
        <taxon>Metazoa</taxon>
        <taxon>Ecdysozoa</taxon>
        <taxon>Arthropoda</taxon>
        <taxon>Crustacea</taxon>
        <taxon>Oligostraca</taxon>
        <taxon>Ostracoda</taxon>
        <taxon>Podocopa</taxon>
        <taxon>Podocopida</taxon>
        <taxon>Cypridocopina</taxon>
        <taxon>Cypridoidea</taxon>
        <taxon>Cyprididae</taxon>
        <taxon>Notodromas</taxon>
    </lineage>
</organism>
<dbReference type="PANTHER" id="PTHR13050">
    <property type="entry name" value="USE1-LIKE PROTEIN"/>
    <property type="match status" value="1"/>
</dbReference>
<evidence type="ECO:0000256" key="5">
    <source>
        <dbReference type="ARBA" id="ARBA00022692"/>
    </source>
</evidence>
<dbReference type="GO" id="GO:0015031">
    <property type="term" value="P:protein transport"/>
    <property type="evidence" value="ECO:0007669"/>
    <property type="project" value="UniProtKB-KW"/>
</dbReference>
<dbReference type="Proteomes" id="UP000678499">
    <property type="component" value="Unassembled WGS sequence"/>
</dbReference>
<name>A0A7R9BYR9_9CRUS</name>
<dbReference type="OrthoDB" id="4506189at2759"/>
<dbReference type="GO" id="GO:0006890">
    <property type="term" value="P:retrograde vesicle-mediated transport, Golgi to endoplasmic reticulum"/>
    <property type="evidence" value="ECO:0007669"/>
    <property type="project" value="TreeGrafter"/>
</dbReference>
<dbReference type="GO" id="GO:0031201">
    <property type="term" value="C:SNARE complex"/>
    <property type="evidence" value="ECO:0007669"/>
    <property type="project" value="TreeGrafter"/>
</dbReference>
<keyword evidence="9" id="KW-1133">Transmembrane helix</keyword>
<evidence type="ECO:0000256" key="9">
    <source>
        <dbReference type="ARBA" id="ARBA00022989"/>
    </source>
</evidence>
<evidence type="ECO:0000256" key="4">
    <source>
        <dbReference type="ARBA" id="ARBA00022448"/>
    </source>
</evidence>
<keyword evidence="6" id="KW-0256">Endoplasmic reticulum</keyword>
<dbReference type="AlphaFoldDB" id="A0A7R9BYR9"/>
<gene>
    <name evidence="12" type="ORF">NMOB1V02_LOCUS11726</name>
</gene>
<dbReference type="Pfam" id="PF09753">
    <property type="entry name" value="Use1"/>
    <property type="match status" value="1"/>
</dbReference>
<evidence type="ECO:0000256" key="2">
    <source>
        <dbReference type="ARBA" id="ARBA00007891"/>
    </source>
</evidence>
<keyword evidence="5" id="KW-0812">Transmembrane</keyword>
<evidence type="ECO:0000313" key="12">
    <source>
        <dbReference type="EMBL" id="CAD7284119.1"/>
    </source>
</evidence>
<sequence length="236" mass="26119">MPEADQNNRNRSGLGNSRFEINFRRLLKVCEAHTAKFVKAIEINSEEADVFPSWRLSKYIGTLEGLLEEMKKGASELYIVDSVDADVLKENEKKVKYLRSVCPVYVGAFSSASACDDDDHSPKKLSPLTDSSLVMSSGHFSPRGVQQAPDTPTGRVIESTLRATLEESARRELIGDPFPETGLRNRHNAGMSNDVDAILSAHQAEQDRVAEEMLHLAQSLKEQSQAAKAIICKDKD</sequence>
<dbReference type="InterPro" id="IPR019150">
    <property type="entry name" value="Vesicle_transport_protein_Use1"/>
</dbReference>
<keyword evidence="7" id="KW-0931">ER-Golgi transport</keyword>
<proteinExistence type="inferred from homology"/>
<keyword evidence="4" id="KW-0813">Transport</keyword>
<evidence type="ECO:0000256" key="7">
    <source>
        <dbReference type="ARBA" id="ARBA00022892"/>
    </source>
</evidence>
<evidence type="ECO:0000256" key="11">
    <source>
        <dbReference type="ARBA" id="ARBA00032711"/>
    </source>
</evidence>
<evidence type="ECO:0000256" key="8">
    <source>
        <dbReference type="ARBA" id="ARBA00022927"/>
    </source>
</evidence>
<evidence type="ECO:0000256" key="1">
    <source>
        <dbReference type="ARBA" id="ARBA00004163"/>
    </source>
</evidence>
<dbReference type="GO" id="GO:0005484">
    <property type="term" value="F:SNAP receptor activity"/>
    <property type="evidence" value="ECO:0007669"/>
    <property type="project" value="TreeGrafter"/>
</dbReference>
<evidence type="ECO:0000256" key="3">
    <source>
        <dbReference type="ARBA" id="ARBA00015843"/>
    </source>
</evidence>
<dbReference type="EMBL" id="OA889029">
    <property type="protein sequence ID" value="CAD7284119.1"/>
    <property type="molecule type" value="Genomic_DNA"/>
</dbReference>
<accession>A0A7R9BYR9</accession>
<keyword evidence="10" id="KW-0472">Membrane</keyword>
<reference evidence="12" key="1">
    <citation type="submission" date="2020-11" db="EMBL/GenBank/DDBJ databases">
        <authorList>
            <person name="Tran Van P."/>
        </authorList>
    </citation>
    <scope>NUCLEOTIDE SEQUENCE</scope>
</reference>
<feature type="non-terminal residue" evidence="12">
    <location>
        <position position="1"/>
    </location>
</feature>
<comment type="subcellular location">
    <subcellularLocation>
        <location evidence="1">Endoplasmic reticulum membrane</location>
        <topology evidence="1">Single-pass type IV membrane protein</topology>
    </subcellularLocation>
</comment>
<comment type="similarity">
    <text evidence="2">Belongs to the USE1 family.</text>
</comment>
<evidence type="ECO:0000256" key="10">
    <source>
        <dbReference type="ARBA" id="ARBA00023136"/>
    </source>
</evidence>
<keyword evidence="13" id="KW-1185">Reference proteome</keyword>
<protein>
    <recommendedName>
        <fullName evidence="3">Vesicle transport protein USE1</fullName>
    </recommendedName>
    <alternativeName>
        <fullName evidence="11">USE1-like protein</fullName>
    </alternativeName>
</protein>